<feature type="domain" description="Nucleotide-diphospho-sugar transferase" evidence="3">
    <location>
        <begin position="196"/>
        <end position="407"/>
    </location>
</feature>
<keyword evidence="2" id="KW-0732">Signal</keyword>
<dbReference type="GO" id="GO:0016757">
    <property type="term" value="F:glycosyltransferase activity"/>
    <property type="evidence" value="ECO:0007669"/>
    <property type="project" value="TreeGrafter"/>
</dbReference>
<organism evidence="4">
    <name type="scientific">Pelagomonas calceolata</name>
    <dbReference type="NCBI Taxonomy" id="35677"/>
    <lineage>
        <taxon>Eukaryota</taxon>
        <taxon>Sar</taxon>
        <taxon>Stramenopiles</taxon>
        <taxon>Ochrophyta</taxon>
        <taxon>Pelagophyceae</taxon>
        <taxon>Pelagomonadales</taxon>
        <taxon>Pelagomonadaceae</taxon>
        <taxon>Pelagomonas</taxon>
    </lineage>
</organism>
<dbReference type="Gene3D" id="3.90.550.10">
    <property type="entry name" value="Spore Coat Polysaccharide Biosynthesis Protein SpsA, Chain A"/>
    <property type="match status" value="1"/>
</dbReference>
<reference evidence="5" key="2">
    <citation type="submission" date="2021-11" db="EMBL/GenBank/DDBJ databases">
        <authorList>
            <consortium name="Genoscope - CEA"/>
            <person name="William W."/>
        </authorList>
    </citation>
    <scope>NUCLEOTIDE SEQUENCE</scope>
</reference>
<dbReference type="EMBL" id="HBIW01016287">
    <property type="protein sequence ID" value="CAE0698612.1"/>
    <property type="molecule type" value="Transcribed_RNA"/>
</dbReference>
<dbReference type="AlphaFoldDB" id="A0A7S3ZZ61"/>
<dbReference type="GO" id="GO:0005794">
    <property type="term" value="C:Golgi apparatus"/>
    <property type="evidence" value="ECO:0007669"/>
    <property type="project" value="TreeGrafter"/>
</dbReference>
<sequence>MRALLLLALAHAEPSISAITPINNGEVTLQDGALVMAYAVADATDDLRLCTQLTNKRVSFESHTHCVEARAPVTSFKLGGFLPGVWRCRAVLRRGPDPPTLHRGAAPLNGVVSNVEETWFLVEKQRWLADVTGEGPNVTAARRVLELASADETLRKALQDTAIDDMLVVTMANLPHADLALNLAFSAARAGAPLFAFALSDSTYDKLRTHNVACGKLPTLFGSVDGRKDVQSAGFSEIAVLKPVAVVVALRASIQVVWWLDTDVVLLRDLPLSDAAFAIQAGGLHARDYAINEDQFHAEQCTGVFRVTREAEMLLVQSALELATIRDKHPERTWAGDQAASNLVLHERRFREGTNISVEVLDPLEVPGGGLFFDGPLHDDRGPLIRADPVLAHNNFLVGAEKKLQRFRAHGMWYADFVGAFDDALLHRAPLDSCASIEVMGITPEVRSIDDVLFVEGRTVLHLHSTCSLKDRVVAVASLGDRPWVSSLIKRVAAYSIKVDADLLVAGDASQCYTHEEGDNGCAKAFKLIVLRSALRKYRRVLVLDDTVVVRKDAPDVFELVPVVALGATVEDPLVRKPEEAKQSLEISCLRYGVPCNTEEAWFNSGVLVASWPQLGLVETLPPWDSFERVLHWDQGYLNAMRLKYEVPLVDLGYAFNWVGSFHSTNSENAPFSAFDAFFVHGTTGLFLPHLERGEYLVNVSRAWDLVGL</sequence>
<dbReference type="InterPro" id="IPR029044">
    <property type="entry name" value="Nucleotide-diphossugar_trans"/>
</dbReference>
<evidence type="ECO:0000256" key="1">
    <source>
        <dbReference type="ARBA" id="ARBA00007033"/>
    </source>
</evidence>
<dbReference type="Pfam" id="PF03407">
    <property type="entry name" value="Nucleotid_trans"/>
    <property type="match status" value="1"/>
</dbReference>
<protein>
    <recommendedName>
        <fullName evidence="3">Nucleotide-diphospho-sugar transferase domain-containing protein</fullName>
    </recommendedName>
</protein>
<dbReference type="InterPro" id="IPR052636">
    <property type="entry name" value="UDP-D-xylose:L-fucose_XylT"/>
</dbReference>
<accession>A0A7S3ZZ61</accession>
<dbReference type="Proteomes" id="UP000789595">
    <property type="component" value="Unassembled WGS sequence"/>
</dbReference>
<evidence type="ECO:0000313" key="6">
    <source>
        <dbReference type="Proteomes" id="UP000789595"/>
    </source>
</evidence>
<evidence type="ECO:0000313" key="5">
    <source>
        <dbReference type="EMBL" id="CAH0372290.1"/>
    </source>
</evidence>
<proteinExistence type="inferred from homology"/>
<feature type="chain" id="PRO_5035593672" description="Nucleotide-diphospho-sugar transferase domain-containing protein" evidence="2">
    <location>
        <begin position="19"/>
        <end position="709"/>
    </location>
</feature>
<dbReference type="PANTHER" id="PTHR47032:SF1">
    <property type="entry name" value="UDP-D-XYLOSE:L-FUCOSE ALPHA-1,3-D-XYLOSYLTRANSFERASE-RELATED"/>
    <property type="match status" value="1"/>
</dbReference>
<evidence type="ECO:0000313" key="4">
    <source>
        <dbReference type="EMBL" id="CAE0698612.1"/>
    </source>
</evidence>
<gene>
    <name evidence="4" type="ORF">PCAL00307_LOCUS14048</name>
    <name evidence="5" type="ORF">PECAL_3P22740</name>
</gene>
<keyword evidence="6" id="KW-1185">Reference proteome</keyword>
<feature type="signal peptide" evidence="2">
    <location>
        <begin position="1"/>
        <end position="18"/>
    </location>
</feature>
<reference evidence="4" key="1">
    <citation type="submission" date="2021-01" db="EMBL/GenBank/DDBJ databases">
        <authorList>
            <person name="Corre E."/>
            <person name="Pelletier E."/>
            <person name="Niang G."/>
            <person name="Scheremetjew M."/>
            <person name="Finn R."/>
            <person name="Kale V."/>
            <person name="Holt S."/>
            <person name="Cochrane G."/>
            <person name="Meng A."/>
            <person name="Brown T."/>
            <person name="Cohen L."/>
        </authorList>
    </citation>
    <scope>NUCLEOTIDE SEQUENCE</scope>
    <source>
        <strain evidence="4">CCMP1756</strain>
    </source>
</reference>
<evidence type="ECO:0000256" key="2">
    <source>
        <dbReference type="SAM" id="SignalP"/>
    </source>
</evidence>
<name>A0A7S3ZZ61_9STRA</name>
<dbReference type="InterPro" id="IPR005069">
    <property type="entry name" value="Nucl-diP-sugar_transferase"/>
</dbReference>
<dbReference type="SUPFAM" id="SSF53448">
    <property type="entry name" value="Nucleotide-diphospho-sugar transferases"/>
    <property type="match status" value="1"/>
</dbReference>
<comment type="similarity">
    <text evidence="1">Belongs to the glycosyltransferase 77 family.</text>
</comment>
<dbReference type="PANTHER" id="PTHR47032">
    <property type="entry name" value="UDP-D-XYLOSE:L-FUCOSE ALPHA-1,3-D-XYLOSYLTRANSFERASE-RELATED"/>
    <property type="match status" value="1"/>
</dbReference>
<dbReference type="EMBL" id="CAKKNE010000003">
    <property type="protein sequence ID" value="CAH0372290.1"/>
    <property type="molecule type" value="Genomic_DNA"/>
</dbReference>
<evidence type="ECO:0000259" key="3">
    <source>
        <dbReference type="Pfam" id="PF03407"/>
    </source>
</evidence>
<dbReference type="OrthoDB" id="197884at2759"/>